<evidence type="ECO:0000313" key="4">
    <source>
        <dbReference type="EMBL" id="CAI2376345.1"/>
    </source>
</evidence>
<gene>
    <name evidence="4" type="ORF">ECRASSUSDP1_LOCUS17714</name>
</gene>
<dbReference type="AlphaFoldDB" id="A0AAD1XPV0"/>
<feature type="coiled-coil region" evidence="1">
    <location>
        <begin position="4"/>
        <end position="55"/>
    </location>
</feature>
<reference evidence="4" key="1">
    <citation type="submission" date="2023-07" db="EMBL/GenBank/DDBJ databases">
        <authorList>
            <consortium name="AG Swart"/>
            <person name="Singh M."/>
            <person name="Singh A."/>
            <person name="Seah K."/>
            <person name="Emmerich C."/>
        </authorList>
    </citation>
    <scope>NUCLEOTIDE SEQUENCE</scope>
    <source>
        <strain evidence="4">DP1</strain>
    </source>
</reference>
<proteinExistence type="predicted"/>
<feature type="transmembrane region" description="Helical" evidence="3">
    <location>
        <begin position="283"/>
        <end position="303"/>
    </location>
</feature>
<feature type="region of interest" description="Disordered" evidence="2">
    <location>
        <begin position="230"/>
        <end position="249"/>
    </location>
</feature>
<accession>A0AAD1XPV0</accession>
<evidence type="ECO:0000256" key="3">
    <source>
        <dbReference type="SAM" id="Phobius"/>
    </source>
</evidence>
<dbReference type="Proteomes" id="UP001295684">
    <property type="component" value="Unassembled WGS sequence"/>
</dbReference>
<keyword evidence="3" id="KW-0812">Transmembrane</keyword>
<keyword evidence="3" id="KW-0472">Membrane</keyword>
<evidence type="ECO:0000313" key="5">
    <source>
        <dbReference type="Proteomes" id="UP001295684"/>
    </source>
</evidence>
<comment type="caution">
    <text evidence="4">The sequence shown here is derived from an EMBL/GenBank/DDBJ whole genome shotgun (WGS) entry which is preliminary data.</text>
</comment>
<protein>
    <recommendedName>
        <fullName evidence="6">Transmembrane protein</fullName>
    </recommendedName>
</protein>
<keyword evidence="5" id="KW-1185">Reference proteome</keyword>
<organism evidence="4 5">
    <name type="scientific">Euplotes crassus</name>
    <dbReference type="NCBI Taxonomy" id="5936"/>
    <lineage>
        <taxon>Eukaryota</taxon>
        <taxon>Sar</taxon>
        <taxon>Alveolata</taxon>
        <taxon>Ciliophora</taxon>
        <taxon>Intramacronucleata</taxon>
        <taxon>Spirotrichea</taxon>
        <taxon>Hypotrichia</taxon>
        <taxon>Euplotida</taxon>
        <taxon>Euplotidae</taxon>
        <taxon>Moneuplotes</taxon>
    </lineage>
</organism>
<name>A0AAD1XPV0_EUPCR</name>
<sequence>MSALKQLEEYRRKQAERFKEEEDEESYISEEIKEVQEMAEKINLEERKLQEQKDIEYCQHLERNINFREGYGDDLEENKFGENFDDIGHEGTPARVPTQNQYNYMADNSLSGQRNNRETFVRQEPPKWLVQPIHIDQSNQVKIFDFTDGSRNQEMRNTTDSSVNYEFETMQDPIFDKHTPENLESLLHEKQKKRLEKFEEQEDIRFEEAKRNGQQIDEARNFQIEEEHGVNSPLLGDSPSDRQQNQQNNQNMGQNRAIIPGILIRQPNGAFRVCCFRDLSRQFLLMILIFLLLIIACAVFFIAF</sequence>
<evidence type="ECO:0000256" key="1">
    <source>
        <dbReference type="SAM" id="Coils"/>
    </source>
</evidence>
<keyword evidence="1" id="KW-0175">Coiled coil</keyword>
<dbReference type="EMBL" id="CAMPGE010017901">
    <property type="protein sequence ID" value="CAI2376345.1"/>
    <property type="molecule type" value="Genomic_DNA"/>
</dbReference>
<keyword evidence="3" id="KW-1133">Transmembrane helix</keyword>
<evidence type="ECO:0008006" key="6">
    <source>
        <dbReference type="Google" id="ProtNLM"/>
    </source>
</evidence>
<evidence type="ECO:0000256" key="2">
    <source>
        <dbReference type="SAM" id="MobiDB-lite"/>
    </source>
</evidence>